<dbReference type="GO" id="GO:0016787">
    <property type="term" value="F:hydrolase activity"/>
    <property type="evidence" value="ECO:0007669"/>
    <property type="project" value="InterPro"/>
</dbReference>
<evidence type="ECO:0000313" key="4">
    <source>
        <dbReference type="Proteomes" id="UP000320404"/>
    </source>
</evidence>
<keyword evidence="1" id="KW-0732">Signal</keyword>
<protein>
    <recommendedName>
        <fullName evidence="2">Beta-lactamase hydrolase-like protein phosphatase-like domain-containing protein</fullName>
    </recommendedName>
</protein>
<name>A0A520RWR1_9GAMM</name>
<feature type="chain" id="PRO_5022074457" description="Beta-lactamase hydrolase-like protein phosphatase-like domain-containing protein" evidence="1">
    <location>
        <begin position="26"/>
        <end position="184"/>
    </location>
</feature>
<dbReference type="Pfam" id="PF04273">
    <property type="entry name" value="BLH_phosphatase"/>
    <property type="match status" value="1"/>
</dbReference>
<dbReference type="Proteomes" id="UP000320404">
    <property type="component" value="Unassembled WGS sequence"/>
</dbReference>
<gene>
    <name evidence="3" type="ORF">EVA69_05510</name>
</gene>
<accession>A0A520RWR1</accession>
<evidence type="ECO:0000313" key="3">
    <source>
        <dbReference type="EMBL" id="RZO74682.1"/>
    </source>
</evidence>
<evidence type="ECO:0000259" key="2">
    <source>
        <dbReference type="Pfam" id="PF04273"/>
    </source>
</evidence>
<dbReference type="CDD" id="cd14503">
    <property type="entry name" value="PTP-bact"/>
    <property type="match status" value="1"/>
</dbReference>
<dbReference type="PROSITE" id="PS51257">
    <property type="entry name" value="PROKAR_LIPOPROTEIN"/>
    <property type="match status" value="1"/>
</dbReference>
<dbReference type="InterPro" id="IPR005939">
    <property type="entry name" value="BLH_phosphatase-like"/>
</dbReference>
<dbReference type="SUPFAM" id="SSF52799">
    <property type="entry name" value="(Phosphotyrosine protein) phosphatases II"/>
    <property type="match status" value="1"/>
</dbReference>
<evidence type="ECO:0000256" key="1">
    <source>
        <dbReference type="SAM" id="SignalP"/>
    </source>
</evidence>
<feature type="signal peptide" evidence="1">
    <location>
        <begin position="1"/>
        <end position="25"/>
    </location>
</feature>
<dbReference type="EMBL" id="SHAH01000088">
    <property type="protein sequence ID" value="RZO74682.1"/>
    <property type="molecule type" value="Genomic_DNA"/>
</dbReference>
<comment type="caution">
    <text evidence="3">The sequence shown here is derived from an EMBL/GenBank/DDBJ whole genome shotgun (WGS) entry which is preliminary data.</text>
</comment>
<reference evidence="3 4" key="1">
    <citation type="submission" date="2019-02" db="EMBL/GenBank/DDBJ databases">
        <title>Prokaryotic population dynamics and viral predation in marine succession experiment using metagenomics: the confinement effect.</title>
        <authorList>
            <person name="Haro-Moreno J.M."/>
            <person name="Rodriguez-Valera F."/>
            <person name="Lopez-Perez M."/>
        </authorList>
    </citation>
    <scope>NUCLEOTIDE SEQUENCE [LARGE SCALE GENOMIC DNA]</scope>
    <source>
        <strain evidence="3">MED-G158</strain>
    </source>
</reference>
<dbReference type="InterPro" id="IPR029021">
    <property type="entry name" value="Prot-tyrosine_phosphatase-like"/>
</dbReference>
<proteinExistence type="predicted"/>
<organism evidence="3 4">
    <name type="scientific">OM182 bacterium</name>
    <dbReference type="NCBI Taxonomy" id="2510334"/>
    <lineage>
        <taxon>Bacteria</taxon>
        <taxon>Pseudomonadati</taxon>
        <taxon>Pseudomonadota</taxon>
        <taxon>Gammaproteobacteria</taxon>
        <taxon>OMG group</taxon>
        <taxon>OM182 clade</taxon>
    </lineage>
</organism>
<sequence>MISGAIRIPVQVRVFSITVFSVLLAACASTPAFDLEAVQAAEITNLRAPEGGILSSGQPTAAQLGVAARSGVRHVINLRTAGEEVAFNESEVVDSLGMEYHSIPVAGGAGINADNAQALADILADLNGEPVLIHCATGNRVGGLMALSSFADGASVDSAIAEGARWGMTSERLQAIVRENLSDN</sequence>
<dbReference type="Gene3D" id="3.90.190.10">
    <property type="entry name" value="Protein tyrosine phosphatase superfamily"/>
    <property type="match status" value="1"/>
</dbReference>
<feature type="domain" description="Beta-lactamase hydrolase-like protein phosphatase-like" evidence="2">
    <location>
        <begin position="57"/>
        <end position="148"/>
    </location>
</feature>
<dbReference type="AlphaFoldDB" id="A0A520RWR1"/>